<dbReference type="AlphaFoldDB" id="A0A1X6PFZ0"/>
<sequence length="248" mass="26403">MHTSPKVTIRLVSPSAPVPDIQQAEGSPFFEIETTLVATCNGVVPGVFTSPQPPSAAHGPSGGSFTSISSHVNYTGALGGAETIIRQVGTESSFTTADGARYPHISGETLVKQQTCIYRFSRRLARQIIKGKVAVDAKAIFAIAMCVRSMLSGRQIAWTAPDGSDWTHADVVGPCQWWLLVPKPTARLTVNRKLQTLTKEELNALQMGGNDAPAGLVNALLDGDDDDEEEAAELDDDGGRESELELDG</sequence>
<dbReference type="Proteomes" id="UP000218209">
    <property type="component" value="Unassembled WGS sequence"/>
</dbReference>
<organism evidence="2 3">
    <name type="scientific">Porphyra umbilicalis</name>
    <name type="common">Purple laver</name>
    <name type="synonym">Red alga</name>
    <dbReference type="NCBI Taxonomy" id="2786"/>
    <lineage>
        <taxon>Eukaryota</taxon>
        <taxon>Rhodophyta</taxon>
        <taxon>Bangiophyceae</taxon>
        <taxon>Bangiales</taxon>
        <taxon>Bangiaceae</taxon>
        <taxon>Porphyra</taxon>
    </lineage>
</organism>
<evidence type="ECO:0000313" key="2">
    <source>
        <dbReference type="EMBL" id="OSX79708.1"/>
    </source>
</evidence>
<reference evidence="2 3" key="1">
    <citation type="submission" date="2017-03" db="EMBL/GenBank/DDBJ databases">
        <title>WGS assembly of Porphyra umbilicalis.</title>
        <authorList>
            <person name="Brawley S.H."/>
            <person name="Blouin N.A."/>
            <person name="Ficko-Blean E."/>
            <person name="Wheeler G.L."/>
            <person name="Lohr M."/>
            <person name="Goodson H.V."/>
            <person name="Jenkins J.W."/>
            <person name="Blaby-Haas C.E."/>
            <person name="Helliwell K.E."/>
            <person name="Chan C."/>
            <person name="Marriage T."/>
            <person name="Bhattacharya D."/>
            <person name="Klein A.S."/>
            <person name="Badis Y."/>
            <person name="Brodie J."/>
            <person name="Cao Y."/>
            <person name="Collen J."/>
            <person name="Dittami S.M."/>
            <person name="Gachon C.M."/>
            <person name="Green B.R."/>
            <person name="Karpowicz S."/>
            <person name="Kim J.W."/>
            <person name="Kudahl U."/>
            <person name="Lin S."/>
            <person name="Michel G."/>
            <person name="Mittag M."/>
            <person name="Olson B.J."/>
            <person name="Pangilinan J."/>
            <person name="Peng Y."/>
            <person name="Qiu H."/>
            <person name="Shu S."/>
            <person name="Singer J.T."/>
            <person name="Smith A.G."/>
            <person name="Sprecher B.N."/>
            <person name="Wagner V."/>
            <person name="Wang W."/>
            <person name="Wang Z.-Y."/>
            <person name="Yan J."/>
            <person name="Yarish C."/>
            <person name="Zoeuner-Riek S."/>
            <person name="Zhuang Y."/>
            <person name="Zou Y."/>
            <person name="Lindquist E.A."/>
            <person name="Grimwood J."/>
            <person name="Barry K."/>
            <person name="Rokhsar D.S."/>
            <person name="Schmutz J."/>
            <person name="Stiller J.W."/>
            <person name="Grossman A.R."/>
            <person name="Prochnik S.E."/>
        </authorList>
    </citation>
    <scope>NUCLEOTIDE SEQUENCE [LARGE SCALE GENOMIC DNA]</scope>
    <source>
        <strain evidence="2">4086291</strain>
    </source>
</reference>
<name>A0A1X6PFZ0_PORUM</name>
<feature type="region of interest" description="Disordered" evidence="1">
    <location>
        <begin position="220"/>
        <end position="248"/>
    </location>
</feature>
<feature type="compositionally biased region" description="Basic and acidic residues" evidence="1">
    <location>
        <begin position="237"/>
        <end position="248"/>
    </location>
</feature>
<keyword evidence="3" id="KW-1185">Reference proteome</keyword>
<protein>
    <submittedName>
        <fullName evidence="2">Uncharacterized protein</fullName>
    </submittedName>
</protein>
<accession>A0A1X6PFZ0</accession>
<evidence type="ECO:0000313" key="3">
    <source>
        <dbReference type="Proteomes" id="UP000218209"/>
    </source>
</evidence>
<feature type="compositionally biased region" description="Acidic residues" evidence="1">
    <location>
        <begin position="222"/>
        <end position="236"/>
    </location>
</feature>
<evidence type="ECO:0000256" key="1">
    <source>
        <dbReference type="SAM" id="MobiDB-lite"/>
    </source>
</evidence>
<dbReference type="EMBL" id="KV918787">
    <property type="protein sequence ID" value="OSX79708.1"/>
    <property type="molecule type" value="Genomic_DNA"/>
</dbReference>
<gene>
    <name evidence="2" type="ORF">BU14_0072s0066</name>
</gene>
<proteinExistence type="predicted"/>